<proteinExistence type="predicted"/>
<dbReference type="AlphaFoldDB" id="A0A5N7AA25"/>
<dbReference type="Proteomes" id="UP000326268">
    <property type="component" value="Unassembled WGS sequence"/>
</dbReference>
<dbReference type="PANTHER" id="PTHR34697">
    <property type="entry name" value="PHOSPHATIDYLGLYCEROL LYSYLTRANSFERASE"/>
    <property type="match status" value="1"/>
</dbReference>
<dbReference type="GeneID" id="43659770"/>
<evidence type="ECO:0000256" key="2">
    <source>
        <dbReference type="ARBA" id="ARBA00022475"/>
    </source>
</evidence>
<keyword evidence="8" id="KW-1185">Reference proteome</keyword>
<name>A0A5N7AA25_9EURO</name>
<keyword evidence="4" id="KW-1133">Transmembrane helix</keyword>
<keyword evidence="3" id="KW-0812">Transmembrane</keyword>
<accession>A0A5N7AA25</accession>
<dbReference type="OrthoDB" id="5421852at2759"/>
<gene>
    <name evidence="7" type="ORF">BDV27DRAFT_170532</name>
</gene>
<evidence type="ECO:0000256" key="5">
    <source>
        <dbReference type="ARBA" id="ARBA00023136"/>
    </source>
</evidence>
<dbReference type="GO" id="GO:0016755">
    <property type="term" value="F:aminoacyltransferase activity"/>
    <property type="evidence" value="ECO:0007669"/>
    <property type="project" value="TreeGrafter"/>
</dbReference>
<protein>
    <recommendedName>
        <fullName evidence="6">Phosphatidylglycerol lysyltransferase C-terminal domain-containing protein</fullName>
    </recommendedName>
</protein>
<dbReference type="InterPro" id="IPR024320">
    <property type="entry name" value="LPG_synthase_C"/>
</dbReference>
<dbReference type="PANTHER" id="PTHR34697:SF2">
    <property type="entry name" value="PHOSPHATIDYLGLYCEROL LYSYLTRANSFERASE"/>
    <property type="match status" value="1"/>
</dbReference>
<organism evidence="7 8">
    <name type="scientific">Aspergillus caelatus</name>
    <dbReference type="NCBI Taxonomy" id="61420"/>
    <lineage>
        <taxon>Eukaryota</taxon>
        <taxon>Fungi</taxon>
        <taxon>Dikarya</taxon>
        <taxon>Ascomycota</taxon>
        <taxon>Pezizomycotina</taxon>
        <taxon>Eurotiomycetes</taxon>
        <taxon>Eurotiomycetidae</taxon>
        <taxon>Eurotiales</taxon>
        <taxon>Aspergillaceae</taxon>
        <taxon>Aspergillus</taxon>
        <taxon>Aspergillus subgen. Circumdati</taxon>
    </lineage>
</organism>
<dbReference type="InterPro" id="IPR051211">
    <property type="entry name" value="PG_lysyltransferase"/>
</dbReference>
<keyword evidence="5" id="KW-0472">Membrane</keyword>
<comment type="subcellular location">
    <subcellularLocation>
        <location evidence="1">Cell membrane</location>
        <topology evidence="1">Multi-pass membrane protein</topology>
    </subcellularLocation>
</comment>
<evidence type="ECO:0000256" key="4">
    <source>
        <dbReference type="ARBA" id="ARBA00022989"/>
    </source>
</evidence>
<evidence type="ECO:0000313" key="8">
    <source>
        <dbReference type="Proteomes" id="UP000326268"/>
    </source>
</evidence>
<dbReference type="Pfam" id="PF09924">
    <property type="entry name" value="LPG_synthase_C"/>
    <property type="match status" value="1"/>
</dbReference>
<evidence type="ECO:0000256" key="3">
    <source>
        <dbReference type="ARBA" id="ARBA00022692"/>
    </source>
</evidence>
<dbReference type="GO" id="GO:0005886">
    <property type="term" value="C:plasma membrane"/>
    <property type="evidence" value="ECO:0007669"/>
    <property type="project" value="UniProtKB-SubCell"/>
</dbReference>
<sequence length="343" mass="37148">MSILDVSYRFFLNKARTGAVVYKLQTGVAVVCGDPLCEWTEIASVMDEFANFRQRNHLDIAFMGASDAFAKGYAQCKGWTMIEFGTQRALNPQTNTVLLGQAGKRIASQSRQLLNAQKGGIVLGVYTPAVHGTDFQLQASLVAIYEAWRAERNASAGLQAFITVYDLFALPELMTFIYAQSSGGLITGFAAIRQLGDGGYHLDPCIVAPGSPNGMTDLLVVAAMTLLRRAGVSSIGLGIEPSQSLSMENIVGIPGPVAKMARKLYDQTIPHLPIHGKKAFHDKFRPDSSKTSALYLIFPSSVFGLRYLLAMIHLANIGLRKLLLADFKTRVSTGKSKSVVGHT</sequence>
<feature type="domain" description="Phosphatidylglycerol lysyltransferase C-terminal" evidence="6">
    <location>
        <begin position="8"/>
        <end position="291"/>
    </location>
</feature>
<evidence type="ECO:0000259" key="6">
    <source>
        <dbReference type="Pfam" id="PF09924"/>
    </source>
</evidence>
<dbReference type="RefSeq" id="XP_031929812.1">
    <property type="nucleotide sequence ID" value="XM_032075324.1"/>
</dbReference>
<dbReference type="GO" id="GO:0055091">
    <property type="term" value="P:phospholipid homeostasis"/>
    <property type="evidence" value="ECO:0007669"/>
    <property type="project" value="TreeGrafter"/>
</dbReference>
<evidence type="ECO:0000313" key="7">
    <source>
        <dbReference type="EMBL" id="KAE8366731.1"/>
    </source>
</evidence>
<reference evidence="7 8" key="1">
    <citation type="submission" date="2019-04" db="EMBL/GenBank/DDBJ databases">
        <title>Friends and foes A comparative genomics studyof 23 Aspergillus species from section Flavi.</title>
        <authorList>
            <consortium name="DOE Joint Genome Institute"/>
            <person name="Kjaerbolling I."/>
            <person name="Vesth T."/>
            <person name="Frisvad J.C."/>
            <person name="Nybo J.L."/>
            <person name="Theobald S."/>
            <person name="Kildgaard S."/>
            <person name="Isbrandt T."/>
            <person name="Kuo A."/>
            <person name="Sato A."/>
            <person name="Lyhne E.K."/>
            <person name="Kogle M.E."/>
            <person name="Wiebenga A."/>
            <person name="Kun R.S."/>
            <person name="Lubbers R.J."/>
            <person name="Makela M.R."/>
            <person name="Barry K."/>
            <person name="Chovatia M."/>
            <person name="Clum A."/>
            <person name="Daum C."/>
            <person name="Haridas S."/>
            <person name="He G."/>
            <person name="LaButti K."/>
            <person name="Lipzen A."/>
            <person name="Mondo S."/>
            <person name="Riley R."/>
            <person name="Salamov A."/>
            <person name="Simmons B.A."/>
            <person name="Magnuson J.K."/>
            <person name="Henrissat B."/>
            <person name="Mortensen U.H."/>
            <person name="Larsen T.O."/>
            <person name="Devries R.P."/>
            <person name="Grigoriev I.V."/>
            <person name="Machida M."/>
            <person name="Baker S.E."/>
            <person name="Andersen M.R."/>
        </authorList>
    </citation>
    <scope>NUCLEOTIDE SEQUENCE [LARGE SCALE GENOMIC DNA]</scope>
    <source>
        <strain evidence="7 8">CBS 763.97</strain>
    </source>
</reference>
<evidence type="ECO:0000256" key="1">
    <source>
        <dbReference type="ARBA" id="ARBA00004651"/>
    </source>
</evidence>
<keyword evidence="2" id="KW-1003">Cell membrane</keyword>
<dbReference type="EMBL" id="ML737608">
    <property type="protein sequence ID" value="KAE8366731.1"/>
    <property type="molecule type" value="Genomic_DNA"/>
</dbReference>